<feature type="transmembrane region" description="Helical" evidence="1">
    <location>
        <begin position="36"/>
        <end position="52"/>
    </location>
</feature>
<reference evidence="2 3" key="1">
    <citation type="journal article" date="2019" name="Sci. Rep.">
        <title>Orb-weaving spider Araneus ventricosus genome elucidates the spidroin gene catalogue.</title>
        <authorList>
            <person name="Kono N."/>
            <person name="Nakamura H."/>
            <person name="Ohtoshi R."/>
            <person name="Moran D.A.P."/>
            <person name="Shinohara A."/>
            <person name="Yoshida Y."/>
            <person name="Fujiwara M."/>
            <person name="Mori M."/>
            <person name="Tomita M."/>
            <person name="Arakawa K."/>
        </authorList>
    </citation>
    <scope>NUCLEOTIDE SEQUENCE [LARGE SCALE GENOMIC DNA]</scope>
</reference>
<accession>A0A4Y2WYC5</accession>
<dbReference type="AlphaFoldDB" id="A0A4Y2WYC5"/>
<keyword evidence="3" id="KW-1185">Reference proteome</keyword>
<keyword evidence="1" id="KW-1133">Transmembrane helix</keyword>
<dbReference type="Proteomes" id="UP000499080">
    <property type="component" value="Unassembled WGS sequence"/>
</dbReference>
<keyword evidence="1" id="KW-0472">Membrane</keyword>
<evidence type="ECO:0000313" key="3">
    <source>
        <dbReference type="Proteomes" id="UP000499080"/>
    </source>
</evidence>
<keyword evidence="1" id="KW-0812">Transmembrane</keyword>
<comment type="caution">
    <text evidence="2">The sequence shown here is derived from an EMBL/GenBank/DDBJ whole genome shotgun (WGS) entry which is preliminary data.</text>
</comment>
<feature type="transmembrane region" description="Helical" evidence="1">
    <location>
        <begin position="58"/>
        <end position="76"/>
    </location>
</feature>
<proteinExistence type="predicted"/>
<evidence type="ECO:0000313" key="2">
    <source>
        <dbReference type="EMBL" id="GBO42405.1"/>
    </source>
</evidence>
<name>A0A4Y2WYC5_ARAVE</name>
<protein>
    <submittedName>
        <fullName evidence="2">Uncharacterized protein</fullName>
    </submittedName>
</protein>
<gene>
    <name evidence="2" type="ORF">AVEN_110891_1</name>
</gene>
<organism evidence="2 3">
    <name type="scientific">Araneus ventricosus</name>
    <name type="common">Orbweaver spider</name>
    <name type="synonym">Epeira ventricosa</name>
    <dbReference type="NCBI Taxonomy" id="182803"/>
    <lineage>
        <taxon>Eukaryota</taxon>
        <taxon>Metazoa</taxon>
        <taxon>Ecdysozoa</taxon>
        <taxon>Arthropoda</taxon>
        <taxon>Chelicerata</taxon>
        <taxon>Arachnida</taxon>
        <taxon>Araneae</taxon>
        <taxon>Araneomorphae</taxon>
        <taxon>Entelegynae</taxon>
        <taxon>Araneoidea</taxon>
        <taxon>Araneidae</taxon>
        <taxon>Araneus</taxon>
    </lineage>
</organism>
<sequence>MTAYSHLMIQDLCTSEENVNNASIIIKRSGLEMAKFSFREIWTVGIVTFITFTEVKSLMSPIILKFFFLVCALYMYDGFLIPPNGRQFRTSSYTACCRAVEE</sequence>
<evidence type="ECO:0000256" key="1">
    <source>
        <dbReference type="SAM" id="Phobius"/>
    </source>
</evidence>
<dbReference type="EMBL" id="BGPR01068461">
    <property type="protein sequence ID" value="GBO42405.1"/>
    <property type="molecule type" value="Genomic_DNA"/>
</dbReference>